<evidence type="ECO:0000256" key="2">
    <source>
        <dbReference type="SAM" id="Phobius"/>
    </source>
</evidence>
<dbReference type="AlphaFoldDB" id="R4Z5J9"/>
<dbReference type="Proteomes" id="UP000018291">
    <property type="component" value="Unassembled WGS sequence"/>
</dbReference>
<evidence type="ECO:0000313" key="3">
    <source>
        <dbReference type="EMBL" id="CCM65990.1"/>
    </source>
</evidence>
<keyword evidence="2" id="KW-1133">Transmembrane helix</keyword>
<keyword evidence="4" id="KW-1185">Reference proteome</keyword>
<evidence type="ECO:0000256" key="1">
    <source>
        <dbReference type="SAM" id="MobiDB-lite"/>
    </source>
</evidence>
<reference evidence="3 4" key="1">
    <citation type="journal article" date="2013" name="ISME J.">
        <title>Metabolic model for the filamentous 'Candidatus Microthrix parvicella' based on genomic and metagenomic analyses.</title>
        <authorList>
            <person name="Jon McIlroy S."/>
            <person name="Kristiansen R."/>
            <person name="Albertsen M."/>
            <person name="Michael Karst S."/>
            <person name="Rossetti S."/>
            <person name="Lund Nielsen J."/>
            <person name="Tandoi V."/>
            <person name="James Seviour R."/>
            <person name="Nielsen P.H."/>
        </authorList>
    </citation>
    <scope>NUCLEOTIDE SEQUENCE [LARGE SCALE GENOMIC DNA]</scope>
    <source>
        <strain evidence="3 4">RN1</strain>
    </source>
</reference>
<feature type="transmembrane region" description="Helical" evidence="2">
    <location>
        <begin position="76"/>
        <end position="93"/>
    </location>
</feature>
<protein>
    <submittedName>
        <fullName evidence="3">Uncharacterized protein</fullName>
    </submittedName>
</protein>
<evidence type="ECO:0000313" key="4">
    <source>
        <dbReference type="Proteomes" id="UP000018291"/>
    </source>
</evidence>
<proteinExistence type="predicted"/>
<sequence>MLVLLGLAVVWALVLTPDLVRMYRQTTSRRPTGLRNVTQPVARRSGSGAVSALGAPTAVSNAAMSRTQAQQRRAMVLFALMVLCAVTLIGGVLKGGSVWAVHLGVDVLLAGYVYMLATRAQNARASKAHRSERAARRGAARPRPSYLQHQAPSPQPAGAVGEVYYLDDVRPGNAVAGYAAQPAAEPAAYYDDSYVDAETYYSDVDGQDAAYAGYEVDDSQSEYYDEWAQQPLRRSVGW</sequence>
<name>R4Z5J9_9ACTN</name>
<keyword evidence="2" id="KW-0812">Transmembrane</keyword>
<feature type="region of interest" description="Disordered" evidence="1">
    <location>
        <begin position="125"/>
        <end position="155"/>
    </location>
</feature>
<accession>R4Z5J9</accession>
<comment type="caution">
    <text evidence="3">The sequence shown here is derived from an EMBL/GenBank/DDBJ whole genome shotgun (WGS) entry which is preliminary data.</text>
</comment>
<keyword evidence="2" id="KW-0472">Membrane</keyword>
<organism evidence="3 4">
    <name type="scientific">Candidatus Neomicrothrix parvicella RN1</name>
    <dbReference type="NCBI Taxonomy" id="1229780"/>
    <lineage>
        <taxon>Bacteria</taxon>
        <taxon>Bacillati</taxon>
        <taxon>Actinomycetota</taxon>
        <taxon>Acidimicrobiia</taxon>
        <taxon>Acidimicrobiales</taxon>
        <taxon>Microthrixaceae</taxon>
        <taxon>Candidatus Neomicrothrix</taxon>
    </lineage>
</organism>
<gene>
    <name evidence="3" type="ORF">BN381_90061</name>
</gene>
<dbReference type="EMBL" id="CANL01000087">
    <property type="protein sequence ID" value="CCM65990.1"/>
    <property type="molecule type" value="Genomic_DNA"/>
</dbReference>
<dbReference type="HOGENOM" id="CLU_1164191_0_0_11"/>
<feature type="transmembrane region" description="Helical" evidence="2">
    <location>
        <begin position="99"/>
        <end position="117"/>
    </location>
</feature>